<dbReference type="Proteomes" id="UP001597196">
    <property type="component" value="Unassembled WGS sequence"/>
</dbReference>
<protein>
    <recommendedName>
        <fullName evidence="3">Phage gp6-like head-tail connector protein</fullName>
    </recommendedName>
</protein>
<sequence length="97" mass="10370">MVEATVDPSKIASDLMAELNLDDAELTTITTLVNTAVEIVKRSTDAPADDALTVPAIKTMAQAMYYDRNLSDGMPRGLLMMLTHLQAVDTGGDNDGK</sequence>
<comment type="caution">
    <text evidence="1">The sequence shown here is derived from an EMBL/GenBank/DDBJ whole genome shotgun (WGS) entry which is preliminary data.</text>
</comment>
<proteinExistence type="predicted"/>
<reference evidence="2" key="1">
    <citation type="journal article" date="2019" name="Int. J. Syst. Evol. Microbiol.">
        <title>The Global Catalogue of Microorganisms (GCM) 10K type strain sequencing project: providing services to taxonomists for standard genome sequencing and annotation.</title>
        <authorList>
            <consortium name="The Broad Institute Genomics Platform"/>
            <consortium name="The Broad Institute Genome Sequencing Center for Infectious Disease"/>
            <person name="Wu L."/>
            <person name="Ma J."/>
        </authorList>
    </citation>
    <scope>NUCLEOTIDE SEQUENCE [LARGE SCALE GENOMIC DNA]</scope>
    <source>
        <strain evidence="2">CCM 8980</strain>
    </source>
</reference>
<dbReference type="RefSeq" id="WP_203625610.1">
    <property type="nucleotide sequence ID" value="NZ_BOLQ01000001.1"/>
</dbReference>
<keyword evidence="2" id="KW-1185">Reference proteome</keyword>
<gene>
    <name evidence="1" type="ORF">ACFQ4P_00305</name>
</gene>
<accession>A0ABW4CGN4</accession>
<name>A0ABW4CGN4_9LACO</name>
<evidence type="ECO:0000313" key="1">
    <source>
        <dbReference type="EMBL" id="MFD1428686.1"/>
    </source>
</evidence>
<dbReference type="EMBL" id="JBHTOC010000001">
    <property type="protein sequence ID" value="MFD1428686.1"/>
    <property type="molecule type" value="Genomic_DNA"/>
</dbReference>
<evidence type="ECO:0008006" key="3">
    <source>
        <dbReference type="Google" id="ProtNLM"/>
    </source>
</evidence>
<evidence type="ECO:0000313" key="2">
    <source>
        <dbReference type="Proteomes" id="UP001597196"/>
    </source>
</evidence>
<organism evidence="1 2">
    <name type="scientific">Lacticaseibacillus mingshuiensis</name>
    <dbReference type="NCBI Taxonomy" id="2799574"/>
    <lineage>
        <taxon>Bacteria</taxon>
        <taxon>Bacillati</taxon>
        <taxon>Bacillota</taxon>
        <taxon>Bacilli</taxon>
        <taxon>Lactobacillales</taxon>
        <taxon>Lactobacillaceae</taxon>
        <taxon>Lacticaseibacillus</taxon>
    </lineage>
</organism>